<dbReference type="EMBL" id="GIFC01001156">
    <property type="protein sequence ID" value="MXU83239.1"/>
    <property type="molecule type" value="Transcribed_RNA"/>
</dbReference>
<protein>
    <submittedName>
        <fullName evidence="1">Putative secreted protein</fullName>
    </submittedName>
</protein>
<reference evidence="1" key="1">
    <citation type="submission" date="2019-12" db="EMBL/GenBank/DDBJ databases">
        <title>An insight into the sialome of adult female Ixodes ricinus ticks feeding for 6 days.</title>
        <authorList>
            <person name="Perner J."/>
            <person name="Ribeiro J.M.C."/>
        </authorList>
    </citation>
    <scope>NUCLEOTIDE SEQUENCE</scope>
    <source>
        <strain evidence="1">Semi-engorged</strain>
        <tissue evidence="1">Salivary glands</tissue>
    </source>
</reference>
<sequence length="74" mass="7870">MNCFLCVLVSPSASGNSYKKMEHSQNVKRFENTAKLVSSRVDFASRSSCVVAPCQGHASASCGHMPLALPGILL</sequence>
<dbReference type="AlphaFoldDB" id="A0A6B0TTF2"/>
<organism evidence="1">
    <name type="scientific">Ixodes ricinus</name>
    <name type="common">Common tick</name>
    <name type="synonym">Acarus ricinus</name>
    <dbReference type="NCBI Taxonomy" id="34613"/>
    <lineage>
        <taxon>Eukaryota</taxon>
        <taxon>Metazoa</taxon>
        <taxon>Ecdysozoa</taxon>
        <taxon>Arthropoda</taxon>
        <taxon>Chelicerata</taxon>
        <taxon>Arachnida</taxon>
        <taxon>Acari</taxon>
        <taxon>Parasitiformes</taxon>
        <taxon>Ixodida</taxon>
        <taxon>Ixodoidea</taxon>
        <taxon>Ixodidae</taxon>
        <taxon>Ixodinae</taxon>
        <taxon>Ixodes</taxon>
    </lineage>
</organism>
<name>A0A6B0TTF2_IXORI</name>
<evidence type="ECO:0000313" key="1">
    <source>
        <dbReference type="EMBL" id="MXU83239.1"/>
    </source>
</evidence>
<proteinExistence type="predicted"/>
<accession>A0A6B0TTF2</accession>